<comment type="similarity">
    <text evidence="3">Belongs to the universal ribosomal protein uS14 family. Zinc-binding uS14 subfamily.</text>
</comment>
<accession>D6GWY5</accession>
<feature type="binding site" evidence="3">
    <location>
        <position position="40"/>
    </location>
    <ligand>
        <name>Zn(2+)</name>
        <dbReference type="ChEBI" id="CHEBI:29105"/>
    </ligand>
</feature>
<feature type="binding site" evidence="3">
    <location>
        <position position="58"/>
    </location>
    <ligand>
        <name>Zn(2+)</name>
        <dbReference type="ChEBI" id="CHEBI:29105"/>
    </ligand>
</feature>
<gene>
    <name evidence="3" type="primary">rps14</name>
    <name evidence="4" type="ORF">BJBARM5_1008</name>
</gene>
<dbReference type="Pfam" id="PF00253">
    <property type="entry name" value="Ribosomal_S14"/>
    <property type="match status" value="1"/>
</dbReference>
<dbReference type="InterPro" id="IPR001209">
    <property type="entry name" value="Ribosomal_uS14"/>
</dbReference>
<comment type="function">
    <text evidence="3">Binds 16S rRNA, required for the assembly of 30S particles.</text>
</comment>
<feature type="binding site" evidence="3">
    <location>
        <position position="43"/>
    </location>
    <ligand>
        <name>Zn(2+)</name>
        <dbReference type="ChEBI" id="CHEBI:29105"/>
    </ligand>
</feature>
<comment type="subunit">
    <text evidence="3">Part of the 30S ribosomal subunit.</text>
</comment>
<evidence type="ECO:0000256" key="2">
    <source>
        <dbReference type="ARBA" id="ARBA00023274"/>
    </source>
</evidence>
<dbReference type="GO" id="GO:0015935">
    <property type="term" value="C:small ribosomal subunit"/>
    <property type="evidence" value="ECO:0007669"/>
    <property type="project" value="InterPro"/>
</dbReference>
<evidence type="ECO:0000256" key="3">
    <source>
        <dbReference type="HAMAP-Rule" id="MF_01364"/>
    </source>
</evidence>
<keyword evidence="2 3" id="KW-0687">Ribonucleoprotein</keyword>
<dbReference type="EMBL" id="GG745612">
    <property type="protein sequence ID" value="EFD92286.1"/>
    <property type="molecule type" value="Genomic_DNA"/>
</dbReference>
<dbReference type="GO" id="GO:0008270">
    <property type="term" value="F:zinc ion binding"/>
    <property type="evidence" value="ECO:0007669"/>
    <property type="project" value="UniProtKB-UniRule"/>
</dbReference>
<dbReference type="Proteomes" id="UP000009376">
    <property type="component" value="Unassembled WGS sequence"/>
</dbReference>
<dbReference type="InterPro" id="IPR023676">
    <property type="entry name" value="Ribosomal_uS14_arc"/>
</dbReference>
<dbReference type="GO" id="GO:0003735">
    <property type="term" value="F:structural constituent of ribosome"/>
    <property type="evidence" value="ECO:0007669"/>
    <property type="project" value="InterPro"/>
</dbReference>
<keyword evidence="3" id="KW-0862">Zinc</keyword>
<organism evidence="4 5">
    <name type="scientific">Candidatus Parvarchaeum acidophilus ARMAN-5</name>
    <dbReference type="NCBI Taxonomy" id="662762"/>
    <lineage>
        <taxon>Archaea</taxon>
        <taxon>Candidatus Parvarchaeota</taxon>
        <taxon>Candidatus Parvarchaeum</taxon>
    </lineage>
</organism>
<dbReference type="HAMAP" id="MF_01364_A">
    <property type="entry name" value="Ribosomal_uS14_2_A"/>
    <property type="match status" value="1"/>
</dbReference>
<reference evidence="4 5" key="1">
    <citation type="journal article" date="2010" name="Proc. Natl. Acad. Sci. U.S.A.">
        <title>Enigmatic, ultrasmall, uncultivated Archaea.</title>
        <authorList>
            <person name="Baker B.J."/>
            <person name="Comolli L.R."/>
            <person name="Dick G.J."/>
            <person name="Hauser L.J."/>
            <person name="Hyatt D."/>
            <person name="Dill B.D."/>
            <person name="Land M.L."/>
            <person name="Verberkmoes N.C."/>
            <person name="Hettich R.L."/>
            <person name="Banfield J.F."/>
        </authorList>
    </citation>
    <scope>NUCLEOTIDE SEQUENCE [LARGE SCALE GENOMIC DNA]</scope>
</reference>
<keyword evidence="3" id="KW-0479">Metal-binding</keyword>
<protein>
    <recommendedName>
        <fullName evidence="3">Small ribosomal subunit protein uS14</fullName>
    </recommendedName>
</protein>
<dbReference type="NCBIfam" id="NF004424">
    <property type="entry name" value="PRK05766.1"/>
    <property type="match status" value="1"/>
</dbReference>
<name>D6GWY5_PARA5</name>
<dbReference type="InterPro" id="IPR043140">
    <property type="entry name" value="Ribosomal_uS14_sf"/>
</dbReference>
<dbReference type="GO" id="GO:0006412">
    <property type="term" value="P:translation"/>
    <property type="evidence" value="ECO:0007669"/>
    <property type="project" value="UniProtKB-UniRule"/>
</dbReference>
<evidence type="ECO:0000256" key="1">
    <source>
        <dbReference type="ARBA" id="ARBA00022980"/>
    </source>
</evidence>
<dbReference type="GO" id="GO:0019843">
    <property type="term" value="F:rRNA binding"/>
    <property type="evidence" value="ECO:0007669"/>
    <property type="project" value="UniProtKB-UniRule"/>
</dbReference>
<comment type="cofactor">
    <cofactor evidence="3">
        <name>Zn(2+)</name>
        <dbReference type="ChEBI" id="CHEBI:29105"/>
    </cofactor>
    <text evidence="3">Binds 1 zinc ion per subunit.</text>
</comment>
<dbReference type="Gene3D" id="4.10.830.10">
    <property type="entry name" value="30s Ribosomal Protein S14, Chain N"/>
    <property type="match status" value="1"/>
</dbReference>
<dbReference type="InterPro" id="IPR039744">
    <property type="entry name" value="RIbosomal_uS14_euk_arc"/>
</dbReference>
<sequence>METQFEKILKVHASNPAKRARFIKFNKHKLQPHDRRAHLCVRCNRPEAHIKIHGLDYCRQCFREVAKDLGFKKYGKEA</sequence>
<evidence type="ECO:0000313" key="4">
    <source>
        <dbReference type="EMBL" id="EFD92286.1"/>
    </source>
</evidence>
<feature type="binding site" evidence="3">
    <location>
        <position position="61"/>
    </location>
    <ligand>
        <name>Zn(2+)</name>
        <dbReference type="ChEBI" id="CHEBI:29105"/>
    </ligand>
</feature>
<evidence type="ECO:0000313" key="5">
    <source>
        <dbReference type="Proteomes" id="UP000009376"/>
    </source>
</evidence>
<proteinExistence type="inferred from homology"/>
<keyword evidence="3" id="KW-0694">RNA-binding</keyword>
<keyword evidence="3" id="KW-0699">rRNA-binding</keyword>
<dbReference type="AlphaFoldDB" id="D6GWY5"/>
<keyword evidence="1 3" id="KW-0689">Ribosomal protein</keyword>